<keyword evidence="1" id="KW-0732">Signal</keyword>
<gene>
    <name evidence="2" type="ORF">ND861_09545</name>
    <name evidence="3" type="ORF">ND862_10120</name>
</gene>
<evidence type="ECO:0000313" key="2">
    <source>
        <dbReference type="EMBL" id="MCW7526587.1"/>
    </source>
</evidence>
<evidence type="ECO:0000313" key="3">
    <source>
        <dbReference type="EMBL" id="MCW7530569.1"/>
    </source>
</evidence>
<dbReference type="EMBL" id="JAMQPL010000003">
    <property type="protein sequence ID" value="MCW7530569.1"/>
    <property type="molecule type" value="Genomic_DNA"/>
</dbReference>
<dbReference type="Proteomes" id="UP001208912">
    <property type="component" value="Unassembled WGS sequence"/>
</dbReference>
<sequence>MNKMKMLLNIFLLMVMSIFNSSCFESRAKVTKEAIELKIKENERFDSLGFAKWLNSLSIEEKFLFLEVFLPGKVVTDPPNNVWIFSENGKIYAKEITIKNANIRTLGKWNIKNSQLIIDNWSEEFPGRNNIYRNFGANEYKHLDKLFPANSGLFIALYKNEIISGEPDFDLLIYWKDQNDRQYNELKEYAKENFNAR</sequence>
<protein>
    <recommendedName>
        <fullName evidence="6">Lipoprotein</fullName>
    </recommendedName>
</protein>
<accession>A0AAW5VPR0</accession>
<evidence type="ECO:0000256" key="1">
    <source>
        <dbReference type="SAM" id="SignalP"/>
    </source>
</evidence>
<keyword evidence="5" id="KW-1185">Reference proteome</keyword>
<dbReference type="AlphaFoldDB" id="A0AAW5VPR0"/>
<reference evidence="3 5" key="1">
    <citation type="submission" date="2022-06" db="EMBL/GenBank/DDBJ databases">
        <title>Leptospira isolates from biofilms formed at urban environments.</title>
        <authorList>
            <person name="Ribeiro P.S."/>
            <person name="Sousa T."/>
            <person name="Carvalho N."/>
            <person name="Aburjaile F."/>
            <person name="Neves F."/>
            <person name="Oliveira D."/>
            <person name="Blanco L."/>
            <person name="Lima J."/>
            <person name="Costa F."/>
            <person name="Brenig B."/>
            <person name="Soares S."/>
            <person name="Ramos R."/>
            <person name="Goes-Neto A."/>
            <person name="Matiuzzi M."/>
            <person name="Azevedo V."/>
            <person name="Ristow P."/>
        </authorList>
    </citation>
    <scope>NUCLEOTIDE SEQUENCE</scope>
    <source>
        <strain evidence="2 5">VSF19</strain>
        <strain evidence="3">VSF20</strain>
    </source>
</reference>
<name>A0AAW5VPR0_9LEPT</name>
<dbReference type="RefSeq" id="WP_265351937.1">
    <property type="nucleotide sequence ID" value="NZ_JAMQPL010000003.1"/>
</dbReference>
<comment type="caution">
    <text evidence="3">The sequence shown here is derived from an EMBL/GenBank/DDBJ whole genome shotgun (WGS) entry which is preliminary data.</text>
</comment>
<dbReference type="Proteomes" id="UP001208540">
    <property type="component" value="Unassembled WGS sequence"/>
</dbReference>
<organism evidence="3 4">
    <name type="scientific">Leptospira soteropolitanensis</name>
    <dbReference type="NCBI Taxonomy" id="2950025"/>
    <lineage>
        <taxon>Bacteria</taxon>
        <taxon>Pseudomonadati</taxon>
        <taxon>Spirochaetota</taxon>
        <taxon>Spirochaetia</taxon>
        <taxon>Leptospirales</taxon>
        <taxon>Leptospiraceae</taxon>
        <taxon>Leptospira</taxon>
    </lineage>
</organism>
<feature type="signal peptide" evidence="1">
    <location>
        <begin position="1"/>
        <end position="21"/>
    </location>
</feature>
<evidence type="ECO:0008006" key="6">
    <source>
        <dbReference type="Google" id="ProtNLM"/>
    </source>
</evidence>
<dbReference type="EMBL" id="JAMQPM010000003">
    <property type="protein sequence ID" value="MCW7526587.1"/>
    <property type="molecule type" value="Genomic_DNA"/>
</dbReference>
<evidence type="ECO:0000313" key="5">
    <source>
        <dbReference type="Proteomes" id="UP001208912"/>
    </source>
</evidence>
<feature type="chain" id="PRO_5043857207" description="Lipoprotein" evidence="1">
    <location>
        <begin position="22"/>
        <end position="197"/>
    </location>
</feature>
<evidence type="ECO:0000313" key="4">
    <source>
        <dbReference type="Proteomes" id="UP001208540"/>
    </source>
</evidence>
<proteinExistence type="predicted"/>